<name>A0A482WYK9_LAOST</name>
<dbReference type="EMBL" id="QKKF02022174">
    <property type="protein sequence ID" value="RZF38583.1"/>
    <property type="molecule type" value="Genomic_DNA"/>
</dbReference>
<evidence type="ECO:0000313" key="1">
    <source>
        <dbReference type="EMBL" id="RZF38583.1"/>
    </source>
</evidence>
<evidence type="ECO:0000313" key="2">
    <source>
        <dbReference type="Proteomes" id="UP000291343"/>
    </source>
</evidence>
<dbReference type="Proteomes" id="UP000291343">
    <property type="component" value="Unassembled WGS sequence"/>
</dbReference>
<dbReference type="InParanoid" id="A0A482WYK9"/>
<gene>
    <name evidence="1" type="ORF">LSTR_LSTR010916</name>
</gene>
<keyword evidence="2" id="KW-1185">Reference proteome</keyword>
<organism evidence="1 2">
    <name type="scientific">Laodelphax striatellus</name>
    <name type="common">Small brown planthopper</name>
    <name type="synonym">Delphax striatella</name>
    <dbReference type="NCBI Taxonomy" id="195883"/>
    <lineage>
        <taxon>Eukaryota</taxon>
        <taxon>Metazoa</taxon>
        <taxon>Ecdysozoa</taxon>
        <taxon>Arthropoda</taxon>
        <taxon>Hexapoda</taxon>
        <taxon>Insecta</taxon>
        <taxon>Pterygota</taxon>
        <taxon>Neoptera</taxon>
        <taxon>Paraneoptera</taxon>
        <taxon>Hemiptera</taxon>
        <taxon>Auchenorrhyncha</taxon>
        <taxon>Fulgoroidea</taxon>
        <taxon>Delphacidae</taxon>
        <taxon>Criomorphinae</taxon>
        <taxon>Laodelphax</taxon>
    </lineage>
</organism>
<proteinExistence type="predicted"/>
<protein>
    <submittedName>
        <fullName evidence="1">Uncharacterized protein</fullName>
    </submittedName>
</protein>
<comment type="caution">
    <text evidence="1">The sequence shown here is derived from an EMBL/GenBank/DDBJ whole genome shotgun (WGS) entry which is preliminary data.</text>
</comment>
<reference evidence="1 2" key="1">
    <citation type="journal article" date="2017" name="Gigascience">
        <title>Genome sequence of the small brown planthopper, Laodelphax striatellus.</title>
        <authorList>
            <person name="Zhu J."/>
            <person name="Jiang F."/>
            <person name="Wang X."/>
            <person name="Yang P."/>
            <person name="Bao Y."/>
            <person name="Zhao W."/>
            <person name="Wang W."/>
            <person name="Lu H."/>
            <person name="Wang Q."/>
            <person name="Cui N."/>
            <person name="Li J."/>
            <person name="Chen X."/>
            <person name="Luo L."/>
            <person name="Yu J."/>
            <person name="Kang L."/>
            <person name="Cui F."/>
        </authorList>
    </citation>
    <scope>NUCLEOTIDE SEQUENCE [LARGE SCALE GENOMIC DNA]</scope>
    <source>
        <strain evidence="1">Lst14</strain>
    </source>
</reference>
<sequence length="239" mass="27425">MAFVTEKSLSLVSCVRPQQVAGFVWSAFRKETNRDGPRLVVIPEDEYLRRAGDPGISHVLLIRFQYQQGQKLMMDCTRLGLPQIKRRFELTFGLPAPSNVIYTFFQGEITQDWVYQVSVEAQVVSKAFFSDGDVGRARRVQMLGSISEQRDVYVTMQKERFVVDGMMTSYCEILAAMSFCGKESPTKRWKPYQAAKTLMFQVTLEHVDVDAPVKAVSAGEWRHFERRKEQNMFGISVRV</sequence>
<accession>A0A482WYK9</accession>
<dbReference type="AlphaFoldDB" id="A0A482WYK9"/>